<dbReference type="Proteomes" id="UP000276733">
    <property type="component" value="Unassembled WGS sequence"/>
</dbReference>
<evidence type="ECO:0000313" key="1">
    <source>
        <dbReference type="EMBL" id="VDG82106.1"/>
    </source>
</evidence>
<organism evidence="1 2">
    <name type="scientific">Capnocytophaga ochracea</name>
    <dbReference type="NCBI Taxonomy" id="1018"/>
    <lineage>
        <taxon>Bacteria</taxon>
        <taxon>Pseudomonadati</taxon>
        <taxon>Bacteroidota</taxon>
        <taxon>Flavobacteriia</taxon>
        <taxon>Flavobacteriales</taxon>
        <taxon>Flavobacteriaceae</taxon>
        <taxon>Capnocytophaga</taxon>
    </lineage>
</organism>
<dbReference type="EMBL" id="UYIQ01000001">
    <property type="protein sequence ID" value="VDG82106.1"/>
    <property type="molecule type" value="Genomic_DNA"/>
</dbReference>
<reference evidence="1 2" key="1">
    <citation type="submission" date="2018-11" db="EMBL/GenBank/DDBJ databases">
        <authorList>
            <consortium name="Pathogen Informatics"/>
        </authorList>
    </citation>
    <scope>NUCLEOTIDE SEQUENCE [LARGE SCALE GENOMIC DNA]</scope>
    <source>
        <strain evidence="1 2">NCTC11458</strain>
    </source>
</reference>
<comment type="caution">
    <text evidence="1">The sequence shown here is derived from an EMBL/GenBank/DDBJ whole genome shotgun (WGS) entry which is preliminary data.</text>
</comment>
<proteinExistence type="predicted"/>
<dbReference type="RefSeq" id="WP_181831609.1">
    <property type="nucleotide sequence ID" value="NZ_UYIQ01000001.1"/>
</dbReference>
<name>A0A7Z8YD16_CAPOC</name>
<protein>
    <submittedName>
        <fullName evidence="1">Uncharacterized protein</fullName>
    </submittedName>
</protein>
<sequence>MAYVDNNATAWGKIEFKFGAPGAAGAMGTTLKTLGIVKEDSFSFEKEDGKEYKWTAIGGEIIDQMKGEPTLKVKCTIKNLNKALLSEIWDITEAGDKITINSFVSTKKFSVSITPKNSGAEKLEIPYCSISGTLTYAEDSGYNVEVEITILNGGKGFFNVEKVA</sequence>
<accession>A0A7Z8YD16</accession>
<gene>
    <name evidence="1" type="ORF">NCTC11458_01404</name>
</gene>
<dbReference type="AlphaFoldDB" id="A0A7Z8YD16"/>
<evidence type="ECO:0000313" key="2">
    <source>
        <dbReference type="Proteomes" id="UP000276733"/>
    </source>
</evidence>